<dbReference type="SMART" id="SM00220">
    <property type="entry name" value="S_TKc"/>
    <property type="match status" value="1"/>
</dbReference>
<keyword evidence="16" id="KW-1185">Reference proteome</keyword>
<keyword evidence="8" id="KW-0833">Ubl conjugation pathway</keyword>
<keyword evidence="7" id="KW-0418">Kinase</keyword>
<dbReference type="Gene3D" id="3.40.50.620">
    <property type="entry name" value="HUPs"/>
    <property type="match status" value="1"/>
</dbReference>
<evidence type="ECO:0000256" key="10">
    <source>
        <dbReference type="PROSITE-ProRule" id="PRU10141"/>
    </source>
</evidence>
<protein>
    <recommendedName>
        <fullName evidence="3">RING-type E3 ubiquitin transferase</fullName>
        <ecNumber evidence="3">2.3.2.27</ecNumber>
    </recommendedName>
</protein>
<evidence type="ECO:0000256" key="5">
    <source>
        <dbReference type="ARBA" id="ARBA00022679"/>
    </source>
</evidence>
<dbReference type="PANTHER" id="PTHR45647">
    <property type="entry name" value="OS02G0152300 PROTEIN"/>
    <property type="match status" value="1"/>
</dbReference>
<feature type="binding site" evidence="10">
    <location>
        <position position="496"/>
    </location>
    <ligand>
        <name>ATP</name>
        <dbReference type="ChEBI" id="CHEBI:30616"/>
    </ligand>
</feature>
<dbReference type="PROSITE" id="PS51698">
    <property type="entry name" value="U_BOX"/>
    <property type="match status" value="1"/>
</dbReference>
<evidence type="ECO:0000256" key="11">
    <source>
        <dbReference type="SAM" id="Coils"/>
    </source>
</evidence>
<dbReference type="EMBL" id="CP097509">
    <property type="protein sequence ID" value="URE21525.1"/>
    <property type="molecule type" value="Genomic_DNA"/>
</dbReference>
<dbReference type="GO" id="GO:0004674">
    <property type="term" value="F:protein serine/threonine kinase activity"/>
    <property type="evidence" value="ECO:0007669"/>
    <property type="project" value="UniProtKB-KW"/>
</dbReference>
<evidence type="ECO:0000313" key="15">
    <source>
        <dbReference type="EMBL" id="URE21525.1"/>
    </source>
</evidence>
<sequence length="824" mass="91143">MKGSHEHGRSGGWSSRGSAREIAEGDEDEVYVAVVKDVKEGKANFLWLLHNTPEDKTVVVVHVHRPAQKIPTALGWIPASHLQEEEVAAYRSTERANMHGCLDEYLTMCSRVKVKRAGKLVMEKDDVGKGLVELVAQHGITQLVMGAAADKHYSRRMKRPRSKTALAVQQQADPSCKIWFVCKGNLICTRDACVDEAVAAHTPTSRSADCSPHTELATAASWPGEGPAGSSTSGSGESSVNDLWDVASRASDHSLHGNMASSPMVPPEEDRDDGSLVPRTLPAPGDVPQFQSPQRYLEDVGVDGAMYERLQAALNEADNTKREAYEELHKRQMAEKDLSEAARKVDVAETAYNKEVSQRKEIEAAVAKDETQLSALRKQRDEVHEELQQARQKMAALELHVSDSDQILTDIKAKLSEAYGHLDSIRGEHVVLLQERVRQKKEEATTSTRGAEHFSEFSLSELEQATENFHEASKIGEGGYGCVYKGSLRHTTVAIKRLNPQGMQGTAEFRREMDVLSRVRHPNLVTLLGACPEARALVYEYLPNGSLEDHLTRKLTWQVRIRIAAETCSALVFLHSCKPLGVVHGDLKPVNILLDSNFASKISDLGMHRLLARSIGSSTLYHCTHLRKGTFAYMDPELLSSGEITAKSDVYSFGVVLLRLLTGRPAFGVSKVVKEALDMKCLERVLDASAGDWPYVQAEKLAKLGLKCCDMNKRNRPDAKEAWKMLQPLMKSISFARLSPSSIMLAPEYSSCIPSYFICPIFKELMRDPRIAADGFTYEGEAIKGWLSSGKETSPMTNLRLSDCELVPNHALRSAIQGWLQHQS</sequence>
<feature type="compositionally biased region" description="Low complexity" evidence="12">
    <location>
        <begin position="223"/>
        <end position="239"/>
    </location>
</feature>
<dbReference type="InterPro" id="IPR008271">
    <property type="entry name" value="Ser/Thr_kinase_AS"/>
</dbReference>
<dbReference type="InterPro" id="IPR003613">
    <property type="entry name" value="Ubox_domain"/>
</dbReference>
<keyword evidence="11" id="KW-0175">Coiled coil</keyword>
<evidence type="ECO:0000259" key="13">
    <source>
        <dbReference type="PROSITE" id="PS50011"/>
    </source>
</evidence>
<dbReference type="GO" id="GO:0016567">
    <property type="term" value="P:protein ubiquitination"/>
    <property type="evidence" value="ECO:0007669"/>
    <property type="project" value="InterPro"/>
</dbReference>
<evidence type="ECO:0000313" key="16">
    <source>
        <dbReference type="Proteomes" id="UP001055439"/>
    </source>
</evidence>
<name>A0A9E7GV81_9LILI</name>
<evidence type="ECO:0000256" key="2">
    <source>
        <dbReference type="ARBA" id="ARBA00004906"/>
    </source>
</evidence>
<dbReference type="OrthoDB" id="4062651at2759"/>
<dbReference type="Gene3D" id="3.30.200.20">
    <property type="entry name" value="Phosphorylase Kinase, domain 1"/>
    <property type="match status" value="1"/>
</dbReference>
<dbReference type="GO" id="GO:0061630">
    <property type="term" value="F:ubiquitin protein ligase activity"/>
    <property type="evidence" value="ECO:0007669"/>
    <property type="project" value="UniProtKB-EC"/>
</dbReference>
<dbReference type="InterPro" id="IPR051348">
    <property type="entry name" value="U-box_ubiquitin_ligases"/>
</dbReference>
<evidence type="ECO:0000256" key="6">
    <source>
        <dbReference type="ARBA" id="ARBA00022741"/>
    </source>
</evidence>
<dbReference type="SUPFAM" id="SSF56112">
    <property type="entry name" value="Protein kinase-like (PK-like)"/>
    <property type="match status" value="1"/>
</dbReference>
<dbReference type="PROSITE" id="PS50011">
    <property type="entry name" value="PROTEIN_KINASE_DOM"/>
    <property type="match status" value="1"/>
</dbReference>
<feature type="domain" description="Protein kinase" evidence="13">
    <location>
        <begin position="469"/>
        <end position="730"/>
    </location>
</feature>
<dbReference type="CDD" id="cd01989">
    <property type="entry name" value="USP_STK_Ubox_N"/>
    <property type="match status" value="1"/>
</dbReference>
<dbReference type="CDD" id="cd16655">
    <property type="entry name" value="RING-Ubox_WDSUB1-like"/>
    <property type="match status" value="1"/>
</dbReference>
<dbReference type="PROSITE" id="PS00107">
    <property type="entry name" value="PROTEIN_KINASE_ATP"/>
    <property type="match status" value="1"/>
</dbReference>
<dbReference type="Proteomes" id="UP001055439">
    <property type="component" value="Chromosome 7"/>
</dbReference>
<dbReference type="EC" id="2.3.2.27" evidence="3"/>
<dbReference type="InterPro" id="IPR014729">
    <property type="entry name" value="Rossmann-like_a/b/a_fold"/>
</dbReference>
<evidence type="ECO:0000256" key="4">
    <source>
        <dbReference type="ARBA" id="ARBA00022527"/>
    </source>
</evidence>
<feature type="region of interest" description="Disordered" evidence="12">
    <location>
        <begin position="1"/>
        <end position="21"/>
    </location>
</feature>
<dbReference type="Pfam" id="PF00069">
    <property type="entry name" value="Pkinase"/>
    <property type="match status" value="1"/>
</dbReference>
<keyword evidence="4" id="KW-0723">Serine/threonine-protein kinase</keyword>
<dbReference type="SMART" id="SM00504">
    <property type="entry name" value="Ubox"/>
    <property type="match status" value="1"/>
</dbReference>
<dbReference type="PANTHER" id="PTHR45647:SF153">
    <property type="entry name" value="PROTEIN KINASE DOMAIN-CONTAINING PROTEIN"/>
    <property type="match status" value="1"/>
</dbReference>
<dbReference type="Gene3D" id="3.30.40.10">
    <property type="entry name" value="Zinc/RING finger domain, C3HC4 (zinc finger)"/>
    <property type="match status" value="1"/>
</dbReference>
<evidence type="ECO:0000259" key="14">
    <source>
        <dbReference type="PROSITE" id="PS51698"/>
    </source>
</evidence>
<feature type="region of interest" description="Disordered" evidence="12">
    <location>
        <begin position="253"/>
        <end position="276"/>
    </location>
</feature>
<accession>A0A9E7GV81</accession>
<reference evidence="15" key="1">
    <citation type="submission" date="2022-05" db="EMBL/GenBank/DDBJ databases">
        <title>The Musa troglodytarum L. genome provides insights into the mechanism of non-climacteric behaviour and enrichment of carotenoids.</title>
        <authorList>
            <person name="Wang J."/>
        </authorList>
    </citation>
    <scope>NUCLEOTIDE SEQUENCE</scope>
    <source>
        <tissue evidence="15">Leaf</tissue>
    </source>
</reference>
<keyword evidence="9 10" id="KW-0067">ATP-binding</keyword>
<gene>
    <name evidence="15" type="ORF">MUK42_10457</name>
</gene>
<organism evidence="15 16">
    <name type="scientific">Musa troglodytarum</name>
    <name type="common">fe'i banana</name>
    <dbReference type="NCBI Taxonomy" id="320322"/>
    <lineage>
        <taxon>Eukaryota</taxon>
        <taxon>Viridiplantae</taxon>
        <taxon>Streptophyta</taxon>
        <taxon>Embryophyta</taxon>
        <taxon>Tracheophyta</taxon>
        <taxon>Spermatophyta</taxon>
        <taxon>Magnoliopsida</taxon>
        <taxon>Liliopsida</taxon>
        <taxon>Zingiberales</taxon>
        <taxon>Musaceae</taxon>
        <taxon>Musa</taxon>
    </lineage>
</organism>
<keyword evidence="6 10" id="KW-0547">Nucleotide-binding</keyword>
<dbReference type="Gene3D" id="1.10.510.10">
    <property type="entry name" value="Transferase(Phosphotransferase) domain 1"/>
    <property type="match status" value="1"/>
</dbReference>
<dbReference type="FunFam" id="3.30.200.20:FF:000039">
    <property type="entry name" value="receptor-like protein kinase FERONIA"/>
    <property type="match status" value="1"/>
</dbReference>
<dbReference type="PROSITE" id="PS00108">
    <property type="entry name" value="PROTEIN_KINASE_ST"/>
    <property type="match status" value="1"/>
</dbReference>
<dbReference type="InterPro" id="IPR000719">
    <property type="entry name" value="Prot_kinase_dom"/>
</dbReference>
<dbReference type="InterPro" id="IPR013083">
    <property type="entry name" value="Znf_RING/FYVE/PHD"/>
</dbReference>
<evidence type="ECO:0000256" key="3">
    <source>
        <dbReference type="ARBA" id="ARBA00012483"/>
    </source>
</evidence>
<dbReference type="GO" id="GO:0005524">
    <property type="term" value="F:ATP binding"/>
    <property type="evidence" value="ECO:0007669"/>
    <property type="project" value="UniProtKB-UniRule"/>
</dbReference>
<keyword evidence="5" id="KW-0808">Transferase</keyword>
<evidence type="ECO:0000256" key="8">
    <source>
        <dbReference type="ARBA" id="ARBA00022786"/>
    </source>
</evidence>
<dbReference type="InterPro" id="IPR017441">
    <property type="entry name" value="Protein_kinase_ATP_BS"/>
</dbReference>
<feature type="region of interest" description="Disordered" evidence="12">
    <location>
        <begin position="202"/>
        <end position="240"/>
    </location>
</feature>
<evidence type="ECO:0000256" key="12">
    <source>
        <dbReference type="SAM" id="MobiDB-lite"/>
    </source>
</evidence>
<evidence type="ECO:0000256" key="9">
    <source>
        <dbReference type="ARBA" id="ARBA00022840"/>
    </source>
</evidence>
<evidence type="ECO:0000256" key="7">
    <source>
        <dbReference type="ARBA" id="ARBA00022777"/>
    </source>
</evidence>
<feature type="coiled-coil region" evidence="11">
    <location>
        <begin position="307"/>
        <end position="400"/>
    </location>
</feature>
<dbReference type="InterPro" id="IPR011009">
    <property type="entry name" value="Kinase-like_dom_sf"/>
</dbReference>
<comment type="pathway">
    <text evidence="2">Protein modification; protein ubiquitination.</text>
</comment>
<dbReference type="SUPFAM" id="SSF57850">
    <property type="entry name" value="RING/U-box"/>
    <property type="match status" value="1"/>
</dbReference>
<dbReference type="Pfam" id="PF04564">
    <property type="entry name" value="U-box"/>
    <property type="match status" value="1"/>
</dbReference>
<evidence type="ECO:0000256" key="1">
    <source>
        <dbReference type="ARBA" id="ARBA00000900"/>
    </source>
</evidence>
<comment type="catalytic activity">
    <reaction evidence="1">
        <text>S-ubiquitinyl-[E2 ubiquitin-conjugating enzyme]-L-cysteine + [acceptor protein]-L-lysine = [E2 ubiquitin-conjugating enzyme]-L-cysteine + N(6)-ubiquitinyl-[acceptor protein]-L-lysine.</text>
        <dbReference type="EC" id="2.3.2.27"/>
    </reaction>
</comment>
<proteinExistence type="predicted"/>
<feature type="domain" description="U-box" evidence="14">
    <location>
        <begin position="752"/>
        <end position="824"/>
    </location>
</feature>
<dbReference type="AlphaFoldDB" id="A0A9E7GV81"/>